<keyword evidence="8 10" id="KW-0233">DNA recombination</keyword>
<keyword evidence="14" id="KW-1185">Reference proteome</keyword>
<dbReference type="CDD" id="cd00798">
    <property type="entry name" value="INT_XerDC_C"/>
    <property type="match status" value="1"/>
</dbReference>
<dbReference type="SUPFAM" id="SSF56349">
    <property type="entry name" value="DNA breaking-rejoining enzymes"/>
    <property type="match status" value="1"/>
</dbReference>
<feature type="active site" evidence="10">
    <location>
        <position position="269"/>
    </location>
</feature>
<proteinExistence type="inferred from homology"/>
<evidence type="ECO:0000256" key="7">
    <source>
        <dbReference type="ARBA" id="ARBA00023125"/>
    </source>
</evidence>
<dbReference type="NCBIfam" id="TIGR02225">
    <property type="entry name" value="recomb_XerD"/>
    <property type="match status" value="1"/>
</dbReference>
<dbReference type="GO" id="GO:0009037">
    <property type="term" value="F:tyrosine-based site-specific recombinase activity"/>
    <property type="evidence" value="ECO:0007669"/>
    <property type="project" value="UniProtKB-UniRule"/>
</dbReference>
<dbReference type="InterPro" id="IPR002104">
    <property type="entry name" value="Integrase_catalytic"/>
</dbReference>
<accession>A0A1W2H2R2</accession>
<evidence type="ECO:0000256" key="1">
    <source>
        <dbReference type="ARBA" id="ARBA00004496"/>
    </source>
</evidence>
<dbReference type="Pfam" id="PF00589">
    <property type="entry name" value="Phage_integrase"/>
    <property type="match status" value="1"/>
</dbReference>
<dbReference type="Pfam" id="PF02899">
    <property type="entry name" value="Phage_int_SAM_1"/>
    <property type="match status" value="1"/>
</dbReference>
<dbReference type="InterPro" id="IPR050090">
    <property type="entry name" value="Tyrosine_recombinase_XerCD"/>
</dbReference>
<feature type="domain" description="Tyr recombinase" evidence="11">
    <location>
        <begin position="130"/>
        <end position="314"/>
    </location>
</feature>
<evidence type="ECO:0000256" key="6">
    <source>
        <dbReference type="ARBA" id="ARBA00022908"/>
    </source>
</evidence>
<dbReference type="InterPro" id="IPR044068">
    <property type="entry name" value="CB"/>
</dbReference>
<keyword evidence="7 10" id="KW-0238">DNA-binding</keyword>
<dbReference type="PANTHER" id="PTHR30349">
    <property type="entry name" value="PHAGE INTEGRASE-RELATED"/>
    <property type="match status" value="1"/>
</dbReference>
<feature type="active site" evidence="10">
    <location>
        <position position="170"/>
    </location>
</feature>
<feature type="active site" evidence="10">
    <location>
        <position position="292"/>
    </location>
</feature>
<dbReference type="InterPro" id="IPR004107">
    <property type="entry name" value="Integrase_SAM-like_N"/>
</dbReference>
<sequence>MEFSIPHKIHQVGKGNNWNMKNFWTPFLRQFQHHLKIERSLSKNSMLAYQQDMEKLSRYMENNFPDVQPTQVKLEHLRYFVNGLAELEISEYTQARIISGIKAFFRFLMYEDRISEDPAQLLEAPKLGRKLPDTLSFHEINQILESIPLGEAHGHRNRAMLEVLYSSGLRVTELTDLKIGNVYADVGFLRVIGKGNKERLVPIGKDALKYLKLYTEEVRNHMTPAKGHEQFVFLNQRGKKLTRVMVFLIIKKQVELIGLKKNVSPHTFRHSFATHMIEGGADLRAVQEMLGHESITTTEIYTHLDRDYLRQVLNEFHPRG</sequence>
<evidence type="ECO:0000256" key="8">
    <source>
        <dbReference type="ARBA" id="ARBA00023172"/>
    </source>
</evidence>
<evidence type="ECO:0000256" key="2">
    <source>
        <dbReference type="ARBA" id="ARBA00010450"/>
    </source>
</evidence>
<dbReference type="InterPro" id="IPR010998">
    <property type="entry name" value="Integrase_recombinase_N"/>
</dbReference>
<dbReference type="InterPro" id="IPR023009">
    <property type="entry name" value="Tyrosine_recombinase_XerC/XerD"/>
</dbReference>
<comment type="subcellular location">
    <subcellularLocation>
        <location evidence="1 10">Cytoplasm</location>
    </subcellularLocation>
</comment>
<dbReference type="STRING" id="758820.SAMN00777080_1762"/>
<dbReference type="Proteomes" id="UP000192333">
    <property type="component" value="Chromosome I"/>
</dbReference>
<evidence type="ECO:0000259" key="12">
    <source>
        <dbReference type="PROSITE" id="PS51900"/>
    </source>
</evidence>
<dbReference type="AlphaFoldDB" id="A0A1W2H2R2"/>
<evidence type="ECO:0000256" key="5">
    <source>
        <dbReference type="ARBA" id="ARBA00022829"/>
    </source>
</evidence>
<keyword evidence="6 10" id="KW-0229">DNA integration</keyword>
<comment type="function">
    <text evidence="10">Site-specific tyrosine recombinase, which acts by catalyzing the cutting and rejoining of the recombining DNA molecules. The XerC-XerD complex is essential to convert dimers of the bacterial chromosome into monomers to permit their segregation at cell division. It also contributes to the segregational stability of plasmids.</text>
</comment>
<dbReference type="Gene3D" id="1.10.150.130">
    <property type="match status" value="1"/>
</dbReference>
<protein>
    <recommendedName>
        <fullName evidence="10">Tyrosine recombinase XerC</fullName>
    </recommendedName>
</protein>
<evidence type="ECO:0000256" key="10">
    <source>
        <dbReference type="HAMAP-Rule" id="MF_01808"/>
    </source>
</evidence>
<evidence type="ECO:0000256" key="3">
    <source>
        <dbReference type="ARBA" id="ARBA00022490"/>
    </source>
</evidence>
<dbReference type="GO" id="GO:0007059">
    <property type="term" value="P:chromosome segregation"/>
    <property type="evidence" value="ECO:0007669"/>
    <property type="project" value="UniProtKB-UniRule"/>
</dbReference>
<dbReference type="NCBIfam" id="NF001399">
    <property type="entry name" value="PRK00283.1"/>
    <property type="match status" value="1"/>
</dbReference>
<feature type="active site" description="O-(3'-phospho-DNA)-tyrosine intermediate" evidence="10">
    <location>
        <position position="301"/>
    </location>
</feature>
<dbReference type="GO" id="GO:0006313">
    <property type="term" value="P:DNA transposition"/>
    <property type="evidence" value="ECO:0007669"/>
    <property type="project" value="UniProtKB-UniRule"/>
</dbReference>
<reference evidence="14" key="1">
    <citation type="submission" date="2017-04" db="EMBL/GenBank/DDBJ databases">
        <authorList>
            <person name="Varghese N."/>
            <person name="Submissions S."/>
        </authorList>
    </citation>
    <scope>NUCLEOTIDE SEQUENCE [LARGE SCALE GENOMIC DNA]</scope>
    <source>
        <strain evidence="14">DSM 16537</strain>
    </source>
</reference>
<dbReference type="Gene3D" id="1.10.443.10">
    <property type="entry name" value="Intergrase catalytic core"/>
    <property type="match status" value="1"/>
</dbReference>
<dbReference type="GO" id="GO:0051301">
    <property type="term" value="P:cell division"/>
    <property type="evidence" value="ECO:0007669"/>
    <property type="project" value="UniProtKB-KW"/>
</dbReference>
<comment type="similarity">
    <text evidence="2">Belongs to the 'phage' integrase family. XerD subfamily.</text>
</comment>
<dbReference type="InterPro" id="IPR011010">
    <property type="entry name" value="DNA_brk_join_enz"/>
</dbReference>
<organism evidence="13 14">
    <name type="scientific">Aquiflexum balticum DSM 16537</name>
    <dbReference type="NCBI Taxonomy" id="758820"/>
    <lineage>
        <taxon>Bacteria</taxon>
        <taxon>Pseudomonadati</taxon>
        <taxon>Bacteroidota</taxon>
        <taxon>Cytophagia</taxon>
        <taxon>Cytophagales</taxon>
        <taxon>Cyclobacteriaceae</taxon>
        <taxon>Aquiflexum</taxon>
    </lineage>
</organism>
<dbReference type="InterPro" id="IPR011932">
    <property type="entry name" value="Recomb_XerD"/>
</dbReference>
<gene>
    <name evidence="10" type="primary">xerC</name>
    <name evidence="13" type="ORF">SAMN00777080_1762</name>
</gene>
<keyword evidence="9 10" id="KW-0131">Cell cycle</keyword>
<evidence type="ECO:0000313" key="14">
    <source>
        <dbReference type="Proteomes" id="UP000192333"/>
    </source>
</evidence>
<evidence type="ECO:0000313" key="13">
    <source>
        <dbReference type="EMBL" id="SMD43181.1"/>
    </source>
</evidence>
<dbReference type="GO" id="GO:0003677">
    <property type="term" value="F:DNA binding"/>
    <property type="evidence" value="ECO:0007669"/>
    <property type="project" value="UniProtKB-UniRule"/>
</dbReference>
<evidence type="ECO:0000256" key="9">
    <source>
        <dbReference type="ARBA" id="ARBA00023306"/>
    </source>
</evidence>
<keyword evidence="4 10" id="KW-0132">Cell division</keyword>
<keyword evidence="3 10" id="KW-0963">Cytoplasm</keyword>
<name>A0A1W2H2R2_9BACT</name>
<dbReference type="PROSITE" id="PS51898">
    <property type="entry name" value="TYR_RECOMBINASE"/>
    <property type="match status" value="1"/>
</dbReference>
<feature type="active site" evidence="10">
    <location>
        <position position="194"/>
    </location>
</feature>
<comment type="similarity">
    <text evidence="10">Belongs to the 'phage' integrase family. XerC subfamily.</text>
</comment>
<comment type="subunit">
    <text evidence="10">Forms a cyclic heterotetrameric complex composed of two molecules of XerC and two molecules of XerD.</text>
</comment>
<keyword evidence="5 10" id="KW-0159">Chromosome partition</keyword>
<dbReference type="PANTHER" id="PTHR30349:SF81">
    <property type="entry name" value="TYROSINE RECOMBINASE XERC"/>
    <property type="match status" value="1"/>
</dbReference>
<dbReference type="HAMAP" id="MF_01808">
    <property type="entry name" value="Recomb_XerC_XerD"/>
    <property type="match status" value="1"/>
</dbReference>
<evidence type="ECO:0000256" key="4">
    <source>
        <dbReference type="ARBA" id="ARBA00022618"/>
    </source>
</evidence>
<dbReference type="InterPro" id="IPR013762">
    <property type="entry name" value="Integrase-like_cat_sf"/>
</dbReference>
<evidence type="ECO:0000259" key="11">
    <source>
        <dbReference type="PROSITE" id="PS51898"/>
    </source>
</evidence>
<dbReference type="EMBL" id="LT838813">
    <property type="protein sequence ID" value="SMD43181.1"/>
    <property type="molecule type" value="Genomic_DNA"/>
</dbReference>
<feature type="active site" evidence="10">
    <location>
        <position position="266"/>
    </location>
</feature>
<dbReference type="PROSITE" id="PS51900">
    <property type="entry name" value="CB"/>
    <property type="match status" value="1"/>
</dbReference>
<dbReference type="GO" id="GO:0005737">
    <property type="term" value="C:cytoplasm"/>
    <property type="evidence" value="ECO:0007669"/>
    <property type="project" value="UniProtKB-SubCell"/>
</dbReference>
<feature type="domain" description="Core-binding (CB)" evidence="12">
    <location>
        <begin position="22"/>
        <end position="109"/>
    </location>
</feature>